<accession>A0A0C7KKK6</accession>
<geneLocation type="plasmid" evidence="1">
    <name>I</name>
</geneLocation>
<reference evidence="1" key="1">
    <citation type="submission" date="2015-01" db="EMBL/GenBank/DDBJ databases">
        <authorList>
            <person name="Wibberg Daniel"/>
        </authorList>
    </citation>
    <scope>NUCLEOTIDE SEQUENCE</scope>
    <source>
        <strain evidence="1">B-1459</strain>
        <plasmid evidence="1">I</plasmid>
    </source>
</reference>
<name>A0A0C7KKK6_XANCE</name>
<dbReference type="RefSeq" id="WP_040942446.1">
    <property type="nucleotide sequence ID" value="NZ_JAHBRD010000004.1"/>
</dbReference>
<sequence>MKLLRHPALALVRGMIAAGGCWLAPLPLIYPMVTTGEWSVARVLFAVLFAVLGPLIGRVIARATLASWRNRQPSTPPAV</sequence>
<dbReference type="EMBL" id="LN811400">
    <property type="protein sequence ID" value="CEO96464.1"/>
    <property type="molecule type" value="Genomic_DNA"/>
</dbReference>
<gene>
    <name evidence="1" type="ORF">pXCCB1459_0035</name>
</gene>
<keyword evidence="1" id="KW-0614">Plasmid</keyword>
<proteinExistence type="predicted"/>
<organism evidence="1">
    <name type="scientific">Xanthomonas campestris pv. campestris</name>
    <dbReference type="NCBI Taxonomy" id="340"/>
    <lineage>
        <taxon>Bacteria</taxon>
        <taxon>Pseudomonadati</taxon>
        <taxon>Pseudomonadota</taxon>
        <taxon>Gammaproteobacteria</taxon>
        <taxon>Lysobacterales</taxon>
        <taxon>Lysobacteraceae</taxon>
        <taxon>Xanthomonas</taxon>
    </lineage>
</organism>
<dbReference type="AlphaFoldDB" id="A0A0C7KKK6"/>
<protein>
    <submittedName>
        <fullName evidence="1">Uncharacterized protein</fullName>
    </submittedName>
</protein>
<evidence type="ECO:0000313" key="1">
    <source>
        <dbReference type="EMBL" id="CEO96464.1"/>
    </source>
</evidence>